<name>A0AAQ3S5T7_VIGMU</name>
<evidence type="ECO:0000313" key="3">
    <source>
        <dbReference type="Proteomes" id="UP001374535"/>
    </source>
</evidence>
<dbReference type="EMBL" id="CP144698">
    <property type="protein sequence ID" value="WVZ16801.1"/>
    <property type="molecule type" value="Genomic_DNA"/>
</dbReference>
<dbReference type="Proteomes" id="UP001374535">
    <property type="component" value="Chromosome 3"/>
</dbReference>
<gene>
    <name evidence="2" type="ORF">V8G54_009783</name>
</gene>
<evidence type="ECO:0000313" key="2">
    <source>
        <dbReference type="EMBL" id="WVZ16801.1"/>
    </source>
</evidence>
<proteinExistence type="predicted"/>
<protein>
    <submittedName>
        <fullName evidence="2">Uncharacterized protein</fullName>
    </submittedName>
</protein>
<reference evidence="2 3" key="1">
    <citation type="journal article" date="2023" name="Life. Sci Alliance">
        <title>Evolutionary insights into 3D genome organization and epigenetic landscape of Vigna mungo.</title>
        <authorList>
            <person name="Junaid A."/>
            <person name="Singh B."/>
            <person name="Bhatia S."/>
        </authorList>
    </citation>
    <scope>NUCLEOTIDE SEQUENCE [LARGE SCALE GENOMIC DNA]</scope>
    <source>
        <strain evidence="2">Urdbean</strain>
    </source>
</reference>
<feature type="region of interest" description="Disordered" evidence="1">
    <location>
        <begin position="138"/>
        <end position="160"/>
    </location>
</feature>
<accession>A0AAQ3S5T7</accession>
<organism evidence="2 3">
    <name type="scientific">Vigna mungo</name>
    <name type="common">Black gram</name>
    <name type="synonym">Phaseolus mungo</name>
    <dbReference type="NCBI Taxonomy" id="3915"/>
    <lineage>
        <taxon>Eukaryota</taxon>
        <taxon>Viridiplantae</taxon>
        <taxon>Streptophyta</taxon>
        <taxon>Embryophyta</taxon>
        <taxon>Tracheophyta</taxon>
        <taxon>Spermatophyta</taxon>
        <taxon>Magnoliopsida</taxon>
        <taxon>eudicotyledons</taxon>
        <taxon>Gunneridae</taxon>
        <taxon>Pentapetalae</taxon>
        <taxon>rosids</taxon>
        <taxon>fabids</taxon>
        <taxon>Fabales</taxon>
        <taxon>Fabaceae</taxon>
        <taxon>Papilionoideae</taxon>
        <taxon>50 kb inversion clade</taxon>
        <taxon>NPAAA clade</taxon>
        <taxon>indigoferoid/millettioid clade</taxon>
        <taxon>Phaseoleae</taxon>
        <taxon>Vigna</taxon>
    </lineage>
</organism>
<keyword evidence="3" id="KW-1185">Reference proteome</keyword>
<feature type="region of interest" description="Disordered" evidence="1">
    <location>
        <begin position="30"/>
        <end position="90"/>
    </location>
</feature>
<evidence type="ECO:0000256" key="1">
    <source>
        <dbReference type="SAM" id="MobiDB-lite"/>
    </source>
</evidence>
<feature type="compositionally biased region" description="Basic and acidic residues" evidence="1">
    <location>
        <begin position="30"/>
        <end position="47"/>
    </location>
</feature>
<sequence length="160" mass="17955">MQTLDQQRSLVAELKMRVLVLEKDVAFEKTRRRRPEDGGYSVPREEPSISPRGIFPGGMSTDHPPMKTYVRIGTTDESNVSPNDVDGRVLGRDHSKIKYTNLESHVETTLGALKAYMIMKEGKIFDELTAFFDRQPQQVGDANESESPLGIRGPSHPDNI</sequence>
<dbReference type="AlphaFoldDB" id="A0AAQ3S5T7"/>